<evidence type="ECO:0000259" key="2">
    <source>
        <dbReference type="SMART" id="SM00899"/>
    </source>
</evidence>
<dbReference type="SUPFAM" id="SSF46785">
    <property type="entry name" value="Winged helix' DNA-binding domain"/>
    <property type="match status" value="1"/>
</dbReference>
<feature type="domain" description="Ferrous iron transporter FeoA-like" evidence="2">
    <location>
        <begin position="163"/>
        <end position="232"/>
    </location>
</feature>
<accession>X0ZYF6</accession>
<reference evidence="3" key="1">
    <citation type="journal article" date="2014" name="Front. Microbiol.">
        <title>High frequency of phylogenetically diverse reductive dehalogenase-homologous genes in deep subseafloor sedimentary metagenomes.</title>
        <authorList>
            <person name="Kawai M."/>
            <person name="Futagami T."/>
            <person name="Toyoda A."/>
            <person name="Takaki Y."/>
            <person name="Nishi S."/>
            <person name="Hori S."/>
            <person name="Arai W."/>
            <person name="Tsubouchi T."/>
            <person name="Morono Y."/>
            <person name="Uchiyama I."/>
            <person name="Ito T."/>
            <person name="Fujiyama A."/>
            <person name="Inagaki F."/>
            <person name="Takami H."/>
        </authorList>
    </citation>
    <scope>NUCLEOTIDE SEQUENCE</scope>
    <source>
        <strain evidence="3">Expedition CK06-06</strain>
    </source>
</reference>
<dbReference type="SUPFAM" id="SSF50037">
    <property type="entry name" value="C-terminal domain of transcriptional repressors"/>
    <property type="match status" value="1"/>
</dbReference>
<dbReference type="AlphaFoldDB" id="X0ZYF6"/>
<evidence type="ECO:0000256" key="1">
    <source>
        <dbReference type="ARBA" id="ARBA00023004"/>
    </source>
</evidence>
<dbReference type="SMART" id="SM00529">
    <property type="entry name" value="HTH_DTXR"/>
    <property type="match status" value="1"/>
</dbReference>
<evidence type="ECO:0000313" key="3">
    <source>
        <dbReference type="EMBL" id="GAG74589.1"/>
    </source>
</evidence>
<name>X0ZYF6_9ZZZZ</name>
<comment type="caution">
    <text evidence="3">The sequence shown here is derived from an EMBL/GenBank/DDBJ whole genome shotgun (WGS) entry which is preliminary data.</text>
</comment>
<dbReference type="EMBL" id="BART01000759">
    <property type="protein sequence ID" value="GAG74589.1"/>
    <property type="molecule type" value="Genomic_DNA"/>
</dbReference>
<dbReference type="InterPro" id="IPR007167">
    <property type="entry name" value="Fe-transptr_FeoA-like"/>
</dbReference>
<dbReference type="InterPro" id="IPR036390">
    <property type="entry name" value="WH_DNA-bd_sf"/>
</dbReference>
<dbReference type="InterPro" id="IPR050536">
    <property type="entry name" value="DtxR_MntR_Metal-Reg"/>
</dbReference>
<dbReference type="InterPro" id="IPR036388">
    <property type="entry name" value="WH-like_DNA-bd_sf"/>
</dbReference>
<proteinExistence type="predicted"/>
<dbReference type="InterPro" id="IPR022689">
    <property type="entry name" value="Iron_dep_repressor"/>
</dbReference>
<dbReference type="PANTHER" id="PTHR33238:SF7">
    <property type="entry name" value="IRON-DEPENDENT TRANSCRIPTIONAL REGULATOR"/>
    <property type="match status" value="1"/>
</dbReference>
<dbReference type="Gene3D" id="2.30.30.90">
    <property type="match status" value="1"/>
</dbReference>
<sequence>MVNFAKLGTLCEVHYASLQKEILLNIIDYGISMSKESDILKIVKEDILEALGRKNKRISIKFMNLEVNVSNSFVSEAIKELEKEDLIKISLEKKHQQEYIQLTKKGQSTSKDIIKKHFVLEKYFKKRRGRGEAIRVTNVLEHYISTEVVDTIKKLSTFKKSGVSLTEFKQKEGLITDINLSIGLFERIVSMGIFPGERIRIMNKIPNGVIVEIKNKKFAIAKSIAKEISVLEHEKS</sequence>
<dbReference type="Gene3D" id="1.10.10.10">
    <property type="entry name" value="Winged helix-like DNA-binding domain superfamily/Winged helix DNA-binding domain"/>
    <property type="match status" value="1"/>
</dbReference>
<dbReference type="GO" id="GO:0003700">
    <property type="term" value="F:DNA-binding transcription factor activity"/>
    <property type="evidence" value="ECO:0007669"/>
    <property type="project" value="InterPro"/>
</dbReference>
<keyword evidence="1" id="KW-0408">Iron</keyword>
<dbReference type="GO" id="GO:0046914">
    <property type="term" value="F:transition metal ion binding"/>
    <property type="evidence" value="ECO:0007669"/>
    <property type="project" value="InterPro"/>
</dbReference>
<organism evidence="3">
    <name type="scientific">marine sediment metagenome</name>
    <dbReference type="NCBI Taxonomy" id="412755"/>
    <lineage>
        <taxon>unclassified sequences</taxon>
        <taxon>metagenomes</taxon>
        <taxon>ecological metagenomes</taxon>
    </lineage>
</organism>
<dbReference type="SMART" id="SM00899">
    <property type="entry name" value="FeoA"/>
    <property type="match status" value="1"/>
</dbReference>
<dbReference type="InterPro" id="IPR038157">
    <property type="entry name" value="FeoA_core_dom"/>
</dbReference>
<dbReference type="Pfam" id="PF04023">
    <property type="entry name" value="FeoA"/>
    <property type="match status" value="1"/>
</dbReference>
<protein>
    <recommendedName>
        <fullName evidence="2">Ferrous iron transporter FeoA-like domain-containing protein</fullName>
    </recommendedName>
</protein>
<dbReference type="PANTHER" id="PTHR33238">
    <property type="entry name" value="IRON (METAL) DEPENDENT REPRESSOR, DTXR FAMILY"/>
    <property type="match status" value="1"/>
</dbReference>
<gene>
    <name evidence="3" type="ORF">S01H4_03183</name>
</gene>
<dbReference type="InterPro" id="IPR008988">
    <property type="entry name" value="Transcriptional_repressor_C"/>
</dbReference>